<dbReference type="AlphaFoldDB" id="A0A9P7VBM6"/>
<organism evidence="1 2">
    <name type="scientific">Scheffersomyces spartinae</name>
    <dbReference type="NCBI Taxonomy" id="45513"/>
    <lineage>
        <taxon>Eukaryota</taxon>
        <taxon>Fungi</taxon>
        <taxon>Dikarya</taxon>
        <taxon>Ascomycota</taxon>
        <taxon>Saccharomycotina</taxon>
        <taxon>Pichiomycetes</taxon>
        <taxon>Debaryomycetaceae</taxon>
        <taxon>Scheffersomyces</taxon>
    </lineage>
</organism>
<dbReference type="GeneID" id="66117880"/>
<name>A0A9P7VBM6_9ASCO</name>
<sequence>MWKVDEVEEDGVVSDSVRGMVLDGVDEDSGVSEVVCDDDVKIGELKVVSDDVVGSSDVRVRVLDNEGDTILVSDDGADMIEDCVGEVEEMNVLVEDVIEDGVEDGGVDEDINEDVNEKMDVSVMEEEVVADEDISGLFWDEEGVDIIVWSVDDVAKDDDAKVGVRELNVASDRVSDTDVDTGVVVELAKSVSARLIWY</sequence>
<reference evidence="1" key="1">
    <citation type="submission" date="2021-03" db="EMBL/GenBank/DDBJ databases">
        <authorList>
            <person name="Palmer J.M."/>
        </authorList>
    </citation>
    <scope>NUCLEOTIDE SEQUENCE</scope>
    <source>
        <strain evidence="1">ARV_011</strain>
    </source>
</reference>
<protein>
    <submittedName>
        <fullName evidence="1">Uncharacterized protein</fullName>
    </submittedName>
</protein>
<dbReference type="Proteomes" id="UP000790833">
    <property type="component" value="Unassembled WGS sequence"/>
</dbReference>
<comment type="caution">
    <text evidence="1">The sequence shown here is derived from an EMBL/GenBank/DDBJ whole genome shotgun (WGS) entry which is preliminary data.</text>
</comment>
<dbReference type="EMBL" id="JAHMUF010000006">
    <property type="protein sequence ID" value="KAG7194825.1"/>
    <property type="molecule type" value="Genomic_DNA"/>
</dbReference>
<accession>A0A9P7VBM6</accession>
<evidence type="ECO:0000313" key="1">
    <source>
        <dbReference type="EMBL" id="KAG7194825.1"/>
    </source>
</evidence>
<dbReference type="RefSeq" id="XP_043050372.1">
    <property type="nucleotide sequence ID" value="XM_043195175.1"/>
</dbReference>
<proteinExistence type="predicted"/>
<keyword evidence="2" id="KW-1185">Reference proteome</keyword>
<evidence type="ECO:0000313" key="2">
    <source>
        <dbReference type="Proteomes" id="UP000790833"/>
    </source>
</evidence>
<gene>
    <name evidence="1" type="ORF">KQ657_004506</name>
</gene>